<organism evidence="2 3">
    <name type="scientific">Mycobacterium arosiense ATCC BAA-1401 = DSM 45069</name>
    <dbReference type="NCBI Taxonomy" id="1265311"/>
    <lineage>
        <taxon>Bacteria</taxon>
        <taxon>Bacillati</taxon>
        <taxon>Actinomycetota</taxon>
        <taxon>Actinomycetes</taxon>
        <taxon>Mycobacteriales</taxon>
        <taxon>Mycobacteriaceae</taxon>
        <taxon>Mycobacterium</taxon>
        <taxon>Mycobacterium avium complex (MAC)</taxon>
    </lineage>
</organism>
<evidence type="ECO:0000313" key="2">
    <source>
        <dbReference type="EMBL" id="ORA07760.1"/>
    </source>
</evidence>
<keyword evidence="3" id="KW-1185">Reference proteome</keyword>
<dbReference type="InterPro" id="IPR025272">
    <property type="entry name" value="SocA_Panacea"/>
</dbReference>
<dbReference type="EMBL" id="MVHG01000125">
    <property type="protein sequence ID" value="ORA07760.1"/>
    <property type="molecule type" value="Genomic_DNA"/>
</dbReference>
<dbReference type="Pfam" id="PF13274">
    <property type="entry name" value="SocA_Panacea"/>
    <property type="match status" value="1"/>
</dbReference>
<gene>
    <name evidence="2" type="ORF">BST14_26425</name>
</gene>
<evidence type="ECO:0000259" key="1">
    <source>
        <dbReference type="Pfam" id="PF13274"/>
    </source>
</evidence>
<proteinExistence type="predicted"/>
<evidence type="ECO:0000313" key="3">
    <source>
        <dbReference type="Proteomes" id="UP000192707"/>
    </source>
</evidence>
<comment type="caution">
    <text evidence="2">The sequence shown here is derived from an EMBL/GenBank/DDBJ whole genome shotgun (WGS) entry which is preliminary data.</text>
</comment>
<sequence length="192" mass="21393">MTETTAVDVAQYVYDRLGWVDAWRLEKLVYFAQAWHLAWDGRPLFDEDFEAWPDGPVERNLHRVNKYYRDHHVSTTLPGASRDTLDAHARAIIDAVLAYYGRIPRAQLIELTHADSPWLHARGDLPPTAPSSMTLSKAEMRRCYTEKVVAGARDIPAAPAAEAGVVSAAGYGDAVTYQLSRWSGALALLADR</sequence>
<protein>
    <recommendedName>
        <fullName evidence="1">Antitoxin SocA-like Panacea domain-containing protein</fullName>
    </recommendedName>
</protein>
<reference evidence="2 3" key="1">
    <citation type="submission" date="2016-12" db="EMBL/GenBank/DDBJ databases">
        <title>The new phylogeny of genus Mycobacterium.</title>
        <authorList>
            <person name="Tortoli E."/>
            <person name="Trovato A."/>
            <person name="Cirillo D.M."/>
        </authorList>
    </citation>
    <scope>NUCLEOTIDE SEQUENCE [LARGE SCALE GENOMIC DNA]</scope>
    <source>
        <strain evidence="2 3">DSM 45069</strain>
    </source>
</reference>
<dbReference type="Proteomes" id="UP000192707">
    <property type="component" value="Unassembled WGS sequence"/>
</dbReference>
<feature type="domain" description="Antitoxin SocA-like Panacea" evidence="1">
    <location>
        <begin position="25"/>
        <end position="118"/>
    </location>
</feature>
<dbReference type="AlphaFoldDB" id="A0A1W9Z5T5"/>
<name>A0A1W9Z5T5_MYCAI</name>
<dbReference type="OrthoDB" id="9799173at2"/>
<accession>A0A1W9Z5T5</accession>
<dbReference type="RefSeq" id="WP_083067236.1">
    <property type="nucleotide sequence ID" value="NZ_MVHG01000125.1"/>
</dbReference>